<gene>
    <name evidence="2" type="ORF">K7X08_023305</name>
</gene>
<dbReference type="Proteomes" id="UP001152561">
    <property type="component" value="Unassembled WGS sequence"/>
</dbReference>
<evidence type="ECO:0000313" key="3">
    <source>
        <dbReference type="Proteomes" id="UP001152561"/>
    </source>
</evidence>
<reference evidence="3" key="1">
    <citation type="journal article" date="2023" name="Proc. Natl. Acad. Sci. U.S.A.">
        <title>Genomic and structural basis for evolution of tropane alkaloid biosynthesis.</title>
        <authorList>
            <person name="Wanga Y.-J."/>
            <person name="Taina T."/>
            <person name="Yua J.-Y."/>
            <person name="Lia J."/>
            <person name="Xua B."/>
            <person name="Chenc J."/>
            <person name="D'Auriad J.C."/>
            <person name="Huanga J.-P."/>
            <person name="Huanga S.-X."/>
        </authorList>
    </citation>
    <scope>NUCLEOTIDE SEQUENCE [LARGE SCALE GENOMIC DNA]</scope>
    <source>
        <strain evidence="3">cv. KIB-2019</strain>
    </source>
</reference>
<dbReference type="AlphaFoldDB" id="A0A9Q1LG37"/>
<sequence>MPYFLPHQISPPNKLVVLNQICLDLPTTSSEESKWGDDEEDEVADNEESSGGLQKGKEPMESQIADDMTESTEDRKPNPNSNKFDALRKGDGDHVEKDIASNGGQQGGGTSLNVNAVIYTPKKKTKSLVTTKQRIDKAFSKAVEKLDPKSVNVMVTMNQ</sequence>
<feature type="region of interest" description="Disordered" evidence="1">
    <location>
        <begin position="26"/>
        <end position="112"/>
    </location>
</feature>
<feature type="compositionally biased region" description="Basic and acidic residues" evidence="1">
    <location>
        <begin position="85"/>
        <end position="99"/>
    </location>
</feature>
<feature type="compositionally biased region" description="Acidic residues" evidence="1">
    <location>
        <begin position="37"/>
        <end position="48"/>
    </location>
</feature>
<evidence type="ECO:0000313" key="2">
    <source>
        <dbReference type="EMBL" id="KAJ8535585.1"/>
    </source>
</evidence>
<dbReference type="EMBL" id="JAJAGQ010000018">
    <property type="protein sequence ID" value="KAJ8535585.1"/>
    <property type="molecule type" value="Genomic_DNA"/>
</dbReference>
<keyword evidence="3" id="KW-1185">Reference proteome</keyword>
<protein>
    <submittedName>
        <fullName evidence="2">Uncharacterized protein</fullName>
    </submittedName>
</protein>
<name>A0A9Q1LG37_9SOLA</name>
<proteinExistence type="predicted"/>
<accession>A0A9Q1LG37</accession>
<organism evidence="2 3">
    <name type="scientific">Anisodus acutangulus</name>
    <dbReference type="NCBI Taxonomy" id="402998"/>
    <lineage>
        <taxon>Eukaryota</taxon>
        <taxon>Viridiplantae</taxon>
        <taxon>Streptophyta</taxon>
        <taxon>Embryophyta</taxon>
        <taxon>Tracheophyta</taxon>
        <taxon>Spermatophyta</taxon>
        <taxon>Magnoliopsida</taxon>
        <taxon>eudicotyledons</taxon>
        <taxon>Gunneridae</taxon>
        <taxon>Pentapetalae</taxon>
        <taxon>asterids</taxon>
        <taxon>lamiids</taxon>
        <taxon>Solanales</taxon>
        <taxon>Solanaceae</taxon>
        <taxon>Solanoideae</taxon>
        <taxon>Hyoscyameae</taxon>
        <taxon>Anisodus</taxon>
    </lineage>
</organism>
<comment type="caution">
    <text evidence="2">The sequence shown here is derived from an EMBL/GenBank/DDBJ whole genome shotgun (WGS) entry which is preliminary data.</text>
</comment>
<evidence type="ECO:0000256" key="1">
    <source>
        <dbReference type="SAM" id="MobiDB-lite"/>
    </source>
</evidence>